<dbReference type="Pfam" id="PF02625">
    <property type="entry name" value="XdhC_CoxI"/>
    <property type="match status" value="1"/>
</dbReference>
<evidence type="ECO:0000259" key="2">
    <source>
        <dbReference type="Pfam" id="PF13478"/>
    </source>
</evidence>
<protein>
    <submittedName>
        <fullName evidence="3">XdhC family protein</fullName>
    </submittedName>
</protein>
<dbReference type="Pfam" id="PF13478">
    <property type="entry name" value="XdhC_C"/>
    <property type="match status" value="1"/>
</dbReference>
<evidence type="ECO:0000259" key="1">
    <source>
        <dbReference type="Pfam" id="PF02625"/>
    </source>
</evidence>
<dbReference type="OrthoDB" id="9773039at2"/>
<evidence type="ECO:0000313" key="3">
    <source>
        <dbReference type="EMBL" id="TKT88188.1"/>
    </source>
</evidence>
<keyword evidence="4" id="KW-1185">Reference proteome</keyword>
<sequence>MKEITDIIEAYHLAIAEGKSMALATVVHVEGSSYRRPGARMLVTEDGQLTGAISGGCLEGDALRKALLAISQQTNKLVTYDTMDDDDDAKFGVQLGCNGIVHILFEPINVDQENHPIALLERATKQRINAILVTLFSMTNRSDQPGTGMLLLDDEEHLIVENQFVKYVDTVIQDSDTALRSEHSLFNTYSFEGNKLTAFIEFLKPPVSLVIVGAGNDVIPLVGMASLLGWTITVVDGRANQATRQRFPLAGKVFVAKSNEVIFQIPSDTQTVFVLMTHNYNYDLGVLREFMKSKNSIYIGSLGPKKKLERMLADLKDDGIEVTEEQISRIYGPVGLDIGAETSEEIALSVLAEIKAVLNKTPGTFLRDKPDVIHSRSVQNIPVLKKRKVQNVLSLPGEEVSGSCGMGPM</sequence>
<reference evidence="3 4" key="1">
    <citation type="submission" date="2019-05" db="EMBL/GenBank/DDBJ databases">
        <title>Dyadobacter AR-3-8 sp. nov., isolated from arctic soil.</title>
        <authorList>
            <person name="Chaudhary D.K."/>
        </authorList>
    </citation>
    <scope>NUCLEOTIDE SEQUENCE [LARGE SCALE GENOMIC DNA]</scope>
    <source>
        <strain evidence="3 4">AR-3-8</strain>
    </source>
</reference>
<proteinExistence type="predicted"/>
<dbReference type="InterPro" id="IPR027051">
    <property type="entry name" value="XdhC_Rossmann_dom"/>
</dbReference>
<organism evidence="3 4">
    <name type="scientific">Dyadobacter frigoris</name>
    <dbReference type="NCBI Taxonomy" id="2576211"/>
    <lineage>
        <taxon>Bacteria</taxon>
        <taxon>Pseudomonadati</taxon>
        <taxon>Bacteroidota</taxon>
        <taxon>Cytophagia</taxon>
        <taxon>Cytophagales</taxon>
        <taxon>Spirosomataceae</taxon>
        <taxon>Dyadobacter</taxon>
    </lineage>
</organism>
<dbReference type="Proteomes" id="UP000304900">
    <property type="component" value="Unassembled WGS sequence"/>
</dbReference>
<evidence type="ECO:0000313" key="4">
    <source>
        <dbReference type="Proteomes" id="UP000304900"/>
    </source>
</evidence>
<feature type="domain" description="XdhC- CoxI" evidence="1">
    <location>
        <begin position="15"/>
        <end position="81"/>
    </location>
</feature>
<feature type="domain" description="XdhC Rossmann" evidence="2">
    <location>
        <begin position="209"/>
        <end position="354"/>
    </location>
</feature>
<accession>A0A4U6CY63</accession>
<dbReference type="PANTHER" id="PTHR30388:SF6">
    <property type="entry name" value="XANTHINE DEHYDROGENASE SUBUNIT A-RELATED"/>
    <property type="match status" value="1"/>
</dbReference>
<dbReference type="EMBL" id="SZVO01000016">
    <property type="protein sequence ID" value="TKT88188.1"/>
    <property type="molecule type" value="Genomic_DNA"/>
</dbReference>
<dbReference type="InterPro" id="IPR003777">
    <property type="entry name" value="XdhC_CoxI"/>
</dbReference>
<dbReference type="PANTHER" id="PTHR30388">
    <property type="entry name" value="ALDEHYDE OXIDOREDUCTASE MOLYBDENUM COFACTOR ASSEMBLY PROTEIN"/>
    <property type="match status" value="1"/>
</dbReference>
<name>A0A4U6CY63_9BACT</name>
<dbReference type="InterPro" id="IPR052698">
    <property type="entry name" value="MoCofactor_Util/Proc"/>
</dbReference>
<dbReference type="Gene3D" id="3.40.50.720">
    <property type="entry name" value="NAD(P)-binding Rossmann-like Domain"/>
    <property type="match status" value="1"/>
</dbReference>
<dbReference type="AlphaFoldDB" id="A0A4U6CY63"/>
<comment type="caution">
    <text evidence="3">The sequence shown here is derived from an EMBL/GenBank/DDBJ whole genome shotgun (WGS) entry which is preliminary data.</text>
</comment>
<dbReference type="RefSeq" id="WP_137343302.1">
    <property type="nucleotide sequence ID" value="NZ_BSQH01000008.1"/>
</dbReference>
<gene>
    <name evidence="3" type="ORF">FDK13_27855</name>
</gene>